<dbReference type="PANTHER" id="PTHR35792:SF1">
    <property type="entry name" value="SLL0268 PROTEIN"/>
    <property type="match status" value="1"/>
</dbReference>
<proteinExistence type="predicted"/>
<keyword evidence="4" id="KW-1185">Reference proteome</keyword>
<organism evidence="3 4">
    <name type="scientific">Cohnella lupini</name>
    <dbReference type="NCBI Taxonomy" id="1294267"/>
    <lineage>
        <taxon>Bacteria</taxon>
        <taxon>Bacillati</taxon>
        <taxon>Bacillota</taxon>
        <taxon>Bacilli</taxon>
        <taxon>Bacillales</taxon>
        <taxon>Paenibacillaceae</taxon>
        <taxon>Cohnella</taxon>
    </lineage>
</organism>
<dbReference type="AlphaFoldDB" id="A0A3D9IV04"/>
<dbReference type="EMBL" id="QRDY01000001">
    <property type="protein sequence ID" value="RED65562.1"/>
    <property type="molecule type" value="Genomic_DNA"/>
</dbReference>
<evidence type="ECO:0000256" key="2">
    <source>
        <dbReference type="SAM" id="Phobius"/>
    </source>
</evidence>
<dbReference type="Proteomes" id="UP000256869">
    <property type="component" value="Unassembled WGS sequence"/>
</dbReference>
<name>A0A3D9IV04_9BACL</name>
<keyword evidence="2" id="KW-0472">Membrane</keyword>
<dbReference type="Pfam" id="PF12732">
    <property type="entry name" value="YtxH"/>
    <property type="match status" value="1"/>
</dbReference>
<accession>A0A3D9IV04</accession>
<evidence type="ECO:0000256" key="1">
    <source>
        <dbReference type="SAM" id="MobiDB-lite"/>
    </source>
</evidence>
<evidence type="ECO:0000313" key="4">
    <source>
        <dbReference type="Proteomes" id="UP000256869"/>
    </source>
</evidence>
<keyword evidence="2" id="KW-0812">Transmembrane</keyword>
<reference evidence="3 4" key="1">
    <citation type="submission" date="2018-07" db="EMBL/GenBank/DDBJ databases">
        <title>Genomic Encyclopedia of Type Strains, Phase III (KMG-III): the genomes of soil and plant-associated and newly described type strains.</title>
        <authorList>
            <person name="Whitman W."/>
        </authorList>
    </citation>
    <scope>NUCLEOTIDE SEQUENCE [LARGE SCALE GENOMIC DNA]</scope>
    <source>
        <strain evidence="3 4">CECT 8236</strain>
    </source>
</reference>
<dbReference type="OrthoDB" id="9810874at2"/>
<keyword evidence="2" id="KW-1133">Transmembrane helix</keyword>
<dbReference type="PANTHER" id="PTHR35792">
    <property type="entry name" value="GENERAL STRESS PROTEIN"/>
    <property type="match status" value="1"/>
</dbReference>
<protein>
    <submittedName>
        <fullName evidence="3">Gas vesicle protein</fullName>
    </submittedName>
</protein>
<dbReference type="RefSeq" id="WP_115990517.1">
    <property type="nucleotide sequence ID" value="NZ_QRDY01000001.1"/>
</dbReference>
<feature type="transmembrane region" description="Helical" evidence="2">
    <location>
        <begin position="6"/>
        <end position="29"/>
    </location>
</feature>
<dbReference type="InterPro" id="IPR052928">
    <property type="entry name" value="Desiccation-related_membrane"/>
</dbReference>
<dbReference type="InterPro" id="IPR024623">
    <property type="entry name" value="YtxH"/>
</dbReference>
<evidence type="ECO:0000313" key="3">
    <source>
        <dbReference type="EMBL" id="RED65562.1"/>
    </source>
</evidence>
<gene>
    <name evidence="3" type="ORF">DFP95_10150</name>
</gene>
<feature type="region of interest" description="Disordered" evidence="1">
    <location>
        <begin position="88"/>
        <end position="117"/>
    </location>
</feature>
<sequence>MANKKVVKSFLWGALTGIVSGAVTALLFAPKSGRELRGDIAETAQKVGEKTADIGRQAGSAVQSLAKRTSSLVVDAKEATGRLVTDIRSRKSSEPVLETDEVAATEESYDEDKSAAL</sequence>
<feature type="compositionally biased region" description="Acidic residues" evidence="1">
    <location>
        <begin position="97"/>
        <end position="110"/>
    </location>
</feature>
<comment type="caution">
    <text evidence="3">The sequence shown here is derived from an EMBL/GenBank/DDBJ whole genome shotgun (WGS) entry which is preliminary data.</text>
</comment>